<feature type="transmembrane region" description="Helical" evidence="1">
    <location>
        <begin position="36"/>
        <end position="57"/>
    </location>
</feature>
<evidence type="ECO:0000313" key="3">
    <source>
        <dbReference type="Proteomes" id="UP001295684"/>
    </source>
</evidence>
<organism evidence="2 3">
    <name type="scientific">Euplotes crassus</name>
    <dbReference type="NCBI Taxonomy" id="5936"/>
    <lineage>
        <taxon>Eukaryota</taxon>
        <taxon>Sar</taxon>
        <taxon>Alveolata</taxon>
        <taxon>Ciliophora</taxon>
        <taxon>Intramacronucleata</taxon>
        <taxon>Spirotrichea</taxon>
        <taxon>Hypotrichia</taxon>
        <taxon>Euplotida</taxon>
        <taxon>Euplotidae</taxon>
        <taxon>Moneuplotes</taxon>
    </lineage>
</organism>
<protein>
    <submittedName>
        <fullName evidence="2">Uncharacterized protein</fullName>
    </submittedName>
</protein>
<sequence>MSSDDMSVTEFVFASLHCLSPSIVLYYADMLTDEPWAVILIIHVGIMTVLPCITSKSCFSSKAGRINSYYYSSEDRNVWLGVFLLLCISYIVVFVYFALLSPNGYDVRNMMRPLSVTCGSIWSGAKIGYLSTTKAGIEEYFWRTYNYNIFSTDEFAFFLVSIFWALPYVVIAIRFEAEPLIVAIVFVIFVVIGRILIWVQWKYGFPNKETIHAGVSLGLALCYVLEECKDCRESGEC</sequence>
<feature type="transmembrane region" description="Helical" evidence="1">
    <location>
        <begin position="155"/>
        <end position="173"/>
    </location>
</feature>
<evidence type="ECO:0000313" key="2">
    <source>
        <dbReference type="EMBL" id="CAI2380050.1"/>
    </source>
</evidence>
<proteinExistence type="predicted"/>
<reference evidence="2" key="1">
    <citation type="submission" date="2023-07" db="EMBL/GenBank/DDBJ databases">
        <authorList>
            <consortium name="AG Swart"/>
            <person name="Singh M."/>
            <person name="Singh A."/>
            <person name="Seah K."/>
            <person name="Emmerich C."/>
        </authorList>
    </citation>
    <scope>NUCLEOTIDE SEQUENCE</scope>
    <source>
        <strain evidence="2">DP1</strain>
    </source>
</reference>
<keyword evidence="1" id="KW-0812">Transmembrane</keyword>
<name>A0AAD1XXK4_EUPCR</name>
<feature type="transmembrane region" description="Helical" evidence="1">
    <location>
        <begin position="78"/>
        <end position="99"/>
    </location>
</feature>
<keyword evidence="1" id="KW-1133">Transmembrane helix</keyword>
<dbReference type="AlphaFoldDB" id="A0AAD1XXK4"/>
<accession>A0AAD1XXK4</accession>
<feature type="transmembrane region" description="Helical" evidence="1">
    <location>
        <begin position="180"/>
        <end position="201"/>
    </location>
</feature>
<dbReference type="EMBL" id="CAMPGE010021957">
    <property type="protein sequence ID" value="CAI2380050.1"/>
    <property type="molecule type" value="Genomic_DNA"/>
</dbReference>
<keyword evidence="3" id="KW-1185">Reference proteome</keyword>
<comment type="caution">
    <text evidence="2">The sequence shown here is derived from an EMBL/GenBank/DDBJ whole genome shotgun (WGS) entry which is preliminary data.</text>
</comment>
<evidence type="ECO:0000256" key="1">
    <source>
        <dbReference type="SAM" id="Phobius"/>
    </source>
</evidence>
<gene>
    <name evidence="2" type="ORF">ECRASSUSDP1_LOCUS21476</name>
</gene>
<keyword evidence="1" id="KW-0472">Membrane</keyword>
<dbReference type="Proteomes" id="UP001295684">
    <property type="component" value="Unassembled WGS sequence"/>
</dbReference>